<accession>A0A2P6SCR8</accession>
<dbReference type="GO" id="GO:0030686">
    <property type="term" value="C:90S preribosome"/>
    <property type="evidence" value="ECO:0007669"/>
    <property type="project" value="TreeGrafter"/>
</dbReference>
<sequence>MVVNNLCFLVISRLLYLLLLFGLRMVIRIFGQNLVNDRHSFSYPYIYNRDGTELYCLKEHGAALRLCYLEQHRLLASINEYGQLHFQDVTDGRMIGSYRTGFGRTDVCR</sequence>
<dbReference type="Proteomes" id="UP000238479">
    <property type="component" value="Chromosome 1"/>
</dbReference>
<dbReference type="AlphaFoldDB" id="A0A2P6SCR8"/>
<keyword evidence="1" id="KW-0472">Membrane</keyword>
<dbReference type="PANTHER" id="PTHR14085:SF3">
    <property type="entry name" value="WD REPEAT-CONTAINING PROTEIN 46"/>
    <property type="match status" value="1"/>
</dbReference>
<gene>
    <name evidence="2" type="ORF">RchiOBHm_Chr1g0336801</name>
</gene>
<dbReference type="GO" id="GO:0000462">
    <property type="term" value="P:maturation of SSU-rRNA from tricistronic rRNA transcript (SSU-rRNA, 5.8S rRNA, LSU-rRNA)"/>
    <property type="evidence" value="ECO:0007669"/>
    <property type="project" value="TreeGrafter"/>
</dbReference>
<feature type="transmembrane region" description="Helical" evidence="1">
    <location>
        <begin position="6"/>
        <end position="27"/>
    </location>
</feature>
<keyword evidence="1" id="KW-1133">Transmembrane helix</keyword>
<protein>
    <submittedName>
        <fullName evidence="2">Uncharacterized protein</fullName>
    </submittedName>
</protein>
<dbReference type="EMBL" id="PDCK01000039">
    <property type="protein sequence ID" value="PRQ56473.1"/>
    <property type="molecule type" value="Genomic_DNA"/>
</dbReference>
<dbReference type="Gramene" id="PRQ56473">
    <property type="protein sequence ID" value="PRQ56473"/>
    <property type="gene ID" value="RchiOBHm_Chr1g0336801"/>
</dbReference>
<name>A0A2P6SCR8_ROSCH</name>
<comment type="caution">
    <text evidence="2">The sequence shown here is derived from an EMBL/GenBank/DDBJ whole genome shotgun (WGS) entry which is preliminary data.</text>
</comment>
<evidence type="ECO:0000313" key="3">
    <source>
        <dbReference type="Proteomes" id="UP000238479"/>
    </source>
</evidence>
<reference evidence="2 3" key="1">
    <citation type="journal article" date="2018" name="Nat. Genet.">
        <title>The Rosa genome provides new insights in the design of modern roses.</title>
        <authorList>
            <person name="Bendahmane M."/>
        </authorList>
    </citation>
    <scope>NUCLEOTIDE SEQUENCE [LARGE SCALE GENOMIC DNA]</scope>
    <source>
        <strain evidence="3">cv. Old Blush</strain>
    </source>
</reference>
<evidence type="ECO:0000256" key="1">
    <source>
        <dbReference type="SAM" id="Phobius"/>
    </source>
</evidence>
<organism evidence="2 3">
    <name type="scientific">Rosa chinensis</name>
    <name type="common">China rose</name>
    <dbReference type="NCBI Taxonomy" id="74649"/>
    <lineage>
        <taxon>Eukaryota</taxon>
        <taxon>Viridiplantae</taxon>
        <taxon>Streptophyta</taxon>
        <taxon>Embryophyta</taxon>
        <taxon>Tracheophyta</taxon>
        <taxon>Spermatophyta</taxon>
        <taxon>Magnoliopsida</taxon>
        <taxon>eudicotyledons</taxon>
        <taxon>Gunneridae</taxon>
        <taxon>Pentapetalae</taxon>
        <taxon>rosids</taxon>
        <taxon>fabids</taxon>
        <taxon>Rosales</taxon>
        <taxon>Rosaceae</taxon>
        <taxon>Rosoideae</taxon>
        <taxon>Rosoideae incertae sedis</taxon>
        <taxon>Rosa</taxon>
    </lineage>
</organism>
<keyword evidence="3" id="KW-1185">Reference proteome</keyword>
<dbReference type="STRING" id="74649.A0A2P6SCR8"/>
<dbReference type="PANTHER" id="PTHR14085">
    <property type="entry name" value="WD-REPEAT PROTEIN BING4"/>
    <property type="match status" value="1"/>
</dbReference>
<dbReference type="GO" id="GO:0032040">
    <property type="term" value="C:small-subunit processome"/>
    <property type="evidence" value="ECO:0007669"/>
    <property type="project" value="TreeGrafter"/>
</dbReference>
<dbReference type="InterPro" id="IPR040315">
    <property type="entry name" value="WDR46/Utp7"/>
</dbReference>
<evidence type="ECO:0000313" key="2">
    <source>
        <dbReference type="EMBL" id="PRQ56473.1"/>
    </source>
</evidence>
<keyword evidence="1" id="KW-0812">Transmembrane</keyword>
<proteinExistence type="predicted"/>